<accession>A0A1H5S4R0</accession>
<dbReference type="RefSeq" id="WP_200821445.1">
    <property type="nucleotide sequence ID" value="NZ_FNVA01000001.1"/>
</dbReference>
<dbReference type="PANTHER" id="PTHR33570:SF9">
    <property type="entry name" value="BLL4600 PROTEIN"/>
    <property type="match status" value="1"/>
</dbReference>
<feature type="domain" description="Carboxymuconolactone decarboxylase-like" evidence="2">
    <location>
        <begin position="54"/>
        <end position="138"/>
    </location>
</feature>
<evidence type="ECO:0000256" key="1">
    <source>
        <dbReference type="SAM" id="SignalP"/>
    </source>
</evidence>
<dbReference type="SUPFAM" id="SSF69118">
    <property type="entry name" value="AhpD-like"/>
    <property type="match status" value="1"/>
</dbReference>
<sequence>MHRRDFIMTGMALLAAPLCAAVPAIAEETTMSVSSSLKLPANSVSDDDLRAVSPALERYTKEALLGKVWQRPELTLRDRSILTVAALIAGLQTAEMPFHFALALDHGVRPAELSEIITHLAFYAGWGNAMAAVAVAKDIFSQRRIGIDQLPPAKEPLLPLNEDAEAKRATQVGNNFGTVSPGLVQNTTDVLFRDLWLRPALAPRDRSLVTVSALIANGQTAQIPYHLNRAMDNGLTQSQASEVLTHIAFYAGWPCAFSALPVVKDVFESRKK</sequence>
<dbReference type="InterPro" id="IPR052512">
    <property type="entry name" value="4CMD/NDH-1_regulator"/>
</dbReference>
<dbReference type="GO" id="GO:0051920">
    <property type="term" value="F:peroxiredoxin activity"/>
    <property type="evidence" value="ECO:0007669"/>
    <property type="project" value="InterPro"/>
</dbReference>
<name>A0A1H5S4R0_9BACT</name>
<organism evidence="3 4">
    <name type="scientific">Bryocella elongata</name>
    <dbReference type="NCBI Taxonomy" id="863522"/>
    <lineage>
        <taxon>Bacteria</taxon>
        <taxon>Pseudomonadati</taxon>
        <taxon>Acidobacteriota</taxon>
        <taxon>Terriglobia</taxon>
        <taxon>Terriglobales</taxon>
        <taxon>Acidobacteriaceae</taxon>
        <taxon>Bryocella</taxon>
    </lineage>
</organism>
<gene>
    <name evidence="3" type="ORF">SAMN05421819_0075</name>
</gene>
<evidence type="ECO:0000313" key="4">
    <source>
        <dbReference type="Proteomes" id="UP000236728"/>
    </source>
</evidence>
<dbReference type="EMBL" id="FNVA01000001">
    <property type="protein sequence ID" value="SEF45599.1"/>
    <property type="molecule type" value="Genomic_DNA"/>
</dbReference>
<proteinExistence type="predicted"/>
<dbReference type="InterPro" id="IPR029032">
    <property type="entry name" value="AhpD-like"/>
</dbReference>
<protein>
    <submittedName>
        <fullName evidence="3">4-carboxymuconolactone decarboxylase</fullName>
    </submittedName>
</protein>
<dbReference type="Pfam" id="PF02627">
    <property type="entry name" value="CMD"/>
    <property type="match status" value="2"/>
</dbReference>
<feature type="chain" id="PRO_5009283626" evidence="1">
    <location>
        <begin position="27"/>
        <end position="272"/>
    </location>
</feature>
<feature type="signal peptide" evidence="1">
    <location>
        <begin position="1"/>
        <end position="26"/>
    </location>
</feature>
<feature type="domain" description="Carboxymuconolactone decarboxylase-like" evidence="2">
    <location>
        <begin position="182"/>
        <end position="265"/>
    </location>
</feature>
<keyword evidence="1" id="KW-0732">Signal</keyword>
<reference evidence="3 4" key="1">
    <citation type="submission" date="2016-10" db="EMBL/GenBank/DDBJ databases">
        <authorList>
            <person name="de Groot N.N."/>
        </authorList>
    </citation>
    <scope>NUCLEOTIDE SEQUENCE [LARGE SCALE GENOMIC DNA]</scope>
    <source>
        <strain evidence="3 4">DSM 22489</strain>
    </source>
</reference>
<dbReference type="Gene3D" id="1.20.1290.10">
    <property type="entry name" value="AhpD-like"/>
    <property type="match status" value="1"/>
</dbReference>
<dbReference type="Proteomes" id="UP000236728">
    <property type="component" value="Unassembled WGS sequence"/>
</dbReference>
<keyword evidence="4" id="KW-1185">Reference proteome</keyword>
<dbReference type="InterPro" id="IPR003779">
    <property type="entry name" value="CMD-like"/>
</dbReference>
<evidence type="ECO:0000313" key="3">
    <source>
        <dbReference type="EMBL" id="SEF45599.1"/>
    </source>
</evidence>
<dbReference type="PANTHER" id="PTHR33570">
    <property type="entry name" value="4-CARBOXYMUCONOLACTONE DECARBOXYLASE FAMILY PROTEIN"/>
    <property type="match status" value="1"/>
</dbReference>
<evidence type="ECO:0000259" key="2">
    <source>
        <dbReference type="Pfam" id="PF02627"/>
    </source>
</evidence>
<dbReference type="AlphaFoldDB" id="A0A1H5S4R0"/>